<gene>
    <name evidence="2" type="ORF">ACFPU1_03410</name>
</gene>
<dbReference type="GO" id="GO:0016805">
    <property type="term" value="F:dipeptidase activity"/>
    <property type="evidence" value="ECO:0007669"/>
    <property type="project" value="UniProtKB-KW"/>
</dbReference>
<dbReference type="EC" id="3.4.-.-" evidence="1"/>
<dbReference type="Proteomes" id="UP001596142">
    <property type="component" value="Unassembled WGS sequence"/>
</dbReference>
<dbReference type="RefSeq" id="WP_385938610.1">
    <property type="nucleotide sequence ID" value="NZ_JBHSOZ010000003.1"/>
</dbReference>
<dbReference type="Pfam" id="PF03577">
    <property type="entry name" value="Peptidase_C69"/>
    <property type="match status" value="1"/>
</dbReference>
<dbReference type="Gene3D" id="3.60.60.10">
    <property type="entry name" value="Penicillin V Acylase, Chain A"/>
    <property type="match status" value="1"/>
</dbReference>
<protein>
    <recommendedName>
        <fullName evidence="1">Dipeptidase</fullName>
        <ecNumber evidence="1">3.4.-.-</ecNumber>
    </recommendedName>
</protein>
<accession>A0ABW0YHM1</accession>
<evidence type="ECO:0000313" key="3">
    <source>
        <dbReference type="Proteomes" id="UP001596142"/>
    </source>
</evidence>
<comment type="similarity">
    <text evidence="1">Belongs to the peptidase C69 family.</text>
</comment>
<evidence type="ECO:0000256" key="1">
    <source>
        <dbReference type="RuleBase" id="RU364089"/>
    </source>
</evidence>
<dbReference type="PANTHER" id="PTHR12994:SF17">
    <property type="entry name" value="LD30995P"/>
    <property type="match status" value="1"/>
</dbReference>
<sequence>MSIGFFVGSQLTKDGSTLLGGFGHEPSSHWIDIVPGQHHPPGSTMKVGVTEEANIPGRIIDIPQVQYTNKYISSTYSEYAGFPPPLTNGGLNEYGVAGRDIWSPSRQELVEMTPEPQQGPNYSDLARIVMERAKTAREAVEIIGDLIATYGYSTYGGNSHLFADKDEGWVVIEYAGGQGLWAAERLGPDEVRVSYPGYIHNFPVDFQSNENYMGSDNIVEFAREQGWWDPETDNPEYLNLQDVYGEPFPGEGVEKQEDHYTAARVPPEREEELMSLVPISLEDMLALVRDPRWSNDRAGYGQVAHLRQNVPNELQTLWIAITGAVTTPYVPIPIVTNSLAVPPEFVQHRYMTKYSDSEFLSKDYAPQEATRYAFREFKRLMYFTSEHPLCFLPYVTGNIECFEQIMLLERRSLEERFLSLWQNNQFEEARQLISTKVHQRLLESLRLGMRLTDVVEAETRRLFGIRMPKDTKEPGETTPPWSQVMISQTDDDFVHAYDPRLDIYPRPFGIYNQYAWCGPHAYRS</sequence>
<dbReference type="PANTHER" id="PTHR12994">
    <property type="entry name" value="SECERNIN"/>
    <property type="match status" value="1"/>
</dbReference>
<name>A0ABW0YHM1_9BACI</name>
<organism evidence="2 3">
    <name type="scientific">Thalassorhabdus alkalitolerans</name>
    <dbReference type="NCBI Taxonomy" id="2282697"/>
    <lineage>
        <taxon>Bacteria</taxon>
        <taxon>Bacillati</taxon>
        <taxon>Bacillota</taxon>
        <taxon>Bacilli</taxon>
        <taxon>Bacillales</taxon>
        <taxon>Bacillaceae</taxon>
        <taxon>Thalassorhabdus</taxon>
    </lineage>
</organism>
<keyword evidence="1 2" id="KW-0224">Dipeptidase</keyword>
<evidence type="ECO:0000313" key="2">
    <source>
        <dbReference type="EMBL" id="MFC5711819.1"/>
    </source>
</evidence>
<keyword evidence="1" id="KW-0645">Protease</keyword>
<dbReference type="InterPro" id="IPR005322">
    <property type="entry name" value="Peptidase_C69"/>
</dbReference>
<keyword evidence="1 2" id="KW-0378">Hydrolase</keyword>
<proteinExistence type="inferred from homology"/>
<keyword evidence="3" id="KW-1185">Reference proteome</keyword>
<comment type="catalytic activity">
    <reaction evidence="1">
        <text>an L-aminoacyl-L-amino acid + H2O = 2 an L-alpha-amino acid</text>
        <dbReference type="Rhea" id="RHEA:48940"/>
        <dbReference type="ChEBI" id="CHEBI:15377"/>
        <dbReference type="ChEBI" id="CHEBI:59869"/>
        <dbReference type="ChEBI" id="CHEBI:77460"/>
    </reaction>
</comment>
<dbReference type="EMBL" id="JBHSOZ010000003">
    <property type="protein sequence ID" value="MFC5711819.1"/>
    <property type="molecule type" value="Genomic_DNA"/>
</dbReference>
<comment type="caution">
    <text evidence="2">The sequence shown here is derived from an EMBL/GenBank/DDBJ whole genome shotgun (WGS) entry which is preliminary data.</text>
</comment>
<reference evidence="3" key="1">
    <citation type="journal article" date="2019" name="Int. J. Syst. Evol. Microbiol.">
        <title>The Global Catalogue of Microorganisms (GCM) 10K type strain sequencing project: providing services to taxonomists for standard genome sequencing and annotation.</title>
        <authorList>
            <consortium name="The Broad Institute Genomics Platform"/>
            <consortium name="The Broad Institute Genome Sequencing Center for Infectious Disease"/>
            <person name="Wu L."/>
            <person name="Ma J."/>
        </authorList>
    </citation>
    <scope>NUCLEOTIDE SEQUENCE [LARGE SCALE GENOMIC DNA]</scope>
    <source>
        <strain evidence="3">CECT 7184</strain>
    </source>
</reference>